<dbReference type="InterPro" id="IPR057670">
    <property type="entry name" value="SH3_retrovirus"/>
</dbReference>
<dbReference type="AlphaFoldDB" id="A0A8J5SKB0"/>
<dbReference type="GO" id="GO:0046872">
    <property type="term" value="F:metal ion binding"/>
    <property type="evidence" value="ECO:0007669"/>
    <property type="project" value="UniProtKB-KW"/>
</dbReference>
<comment type="caution">
    <text evidence="5">The sequence shown here is derived from an EMBL/GenBank/DDBJ whole genome shotgun (WGS) entry which is preliminary data.</text>
</comment>
<feature type="domain" description="Integrase catalytic" evidence="4">
    <location>
        <begin position="1"/>
        <end position="70"/>
    </location>
</feature>
<dbReference type="PROSITE" id="PS50994">
    <property type="entry name" value="INTEGRASE"/>
    <property type="match status" value="1"/>
</dbReference>
<evidence type="ECO:0000256" key="3">
    <source>
        <dbReference type="SAM" id="MobiDB-lite"/>
    </source>
</evidence>
<organism evidence="5 6">
    <name type="scientific">Zizania palustris</name>
    <name type="common">Northern wild rice</name>
    <dbReference type="NCBI Taxonomy" id="103762"/>
    <lineage>
        <taxon>Eukaryota</taxon>
        <taxon>Viridiplantae</taxon>
        <taxon>Streptophyta</taxon>
        <taxon>Embryophyta</taxon>
        <taxon>Tracheophyta</taxon>
        <taxon>Spermatophyta</taxon>
        <taxon>Magnoliopsida</taxon>
        <taxon>Liliopsida</taxon>
        <taxon>Poales</taxon>
        <taxon>Poaceae</taxon>
        <taxon>BOP clade</taxon>
        <taxon>Oryzoideae</taxon>
        <taxon>Oryzeae</taxon>
        <taxon>Zizaniinae</taxon>
        <taxon>Zizania</taxon>
    </lineage>
</organism>
<evidence type="ECO:0000313" key="6">
    <source>
        <dbReference type="Proteomes" id="UP000729402"/>
    </source>
</evidence>
<name>A0A8J5SKB0_ZIZPA</name>
<dbReference type="OrthoDB" id="1930494at2759"/>
<dbReference type="EMBL" id="JAAALK010000283">
    <property type="protein sequence ID" value="KAG8076100.1"/>
    <property type="molecule type" value="Genomic_DNA"/>
</dbReference>
<keyword evidence="1" id="KW-0479">Metal-binding</keyword>
<keyword evidence="2" id="KW-0378">Hydrolase</keyword>
<evidence type="ECO:0000256" key="1">
    <source>
        <dbReference type="ARBA" id="ARBA00022723"/>
    </source>
</evidence>
<feature type="region of interest" description="Disordered" evidence="3">
    <location>
        <begin position="155"/>
        <end position="248"/>
    </location>
</feature>
<dbReference type="GO" id="GO:0015074">
    <property type="term" value="P:DNA integration"/>
    <property type="evidence" value="ECO:0007669"/>
    <property type="project" value="InterPro"/>
</dbReference>
<dbReference type="InterPro" id="IPR039537">
    <property type="entry name" value="Retrotran_Ty1/copia-like"/>
</dbReference>
<protein>
    <recommendedName>
        <fullName evidence="4">Integrase catalytic domain-containing protein</fullName>
    </recommendedName>
</protein>
<dbReference type="GO" id="GO:0016787">
    <property type="term" value="F:hydrolase activity"/>
    <property type="evidence" value="ECO:0007669"/>
    <property type="project" value="UniProtKB-KW"/>
</dbReference>
<feature type="compositionally biased region" description="Low complexity" evidence="3">
    <location>
        <begin position="195"/>
        <end position="212"/>
    </location>
</feature>
<keyword evidence="6" id="KW-1185">Reference proteome</keyword>
<proteinExistence type="predicted"/>
<dbReference type="Pfam" id="PF07727">
    <property type="entry name" value="RVT_2"/>
    <property type="match status" value="1"/>
</dbReference>
<dbReference type="Proteomes" id="UP000729402">
    <property type="component" value="Unassembled WGS sequence"/>
</dbReference>
<reference evidence="5" key="1">
    <citation type="journal article" date="2021" name="bioRxiv">
        <title>Whole Genome Assembly and Annotation of Northern Wild Rice, Zizania palustris L., Supports a Whole Genome Duplication in the Zizania Genus.</title>
        <authorList>
            <person name="Haas M."/>
            <person name="Kono T."/>
            <person name="Macchietto M."/>
            <person name="Millas R."/>
            <person name="McGilp L."/>
            <person name="Shao M."/>
            <person name="Duquette J."/>
            <person name="Hirsch C.N."/>
            <person name="Kimball J."/>
        </authorList>
    </citation>
    <scope>NUCLEOTIDE SEQUENCE</scope>
    <source>
        <tissue evidence="5">Fresh leaf tissue</tissue>
    </source>
</reference>
<accession>A0A8J5SKB0</accession>
<feature type="compositionally biased region" description="Basic and acidic residues" evidence="3">
    <location>
        <begin position="216"/>
        <end position="225"/>
    </location>
</feature>
<evidence type="ECO:0000256" key="2">
    <source>
        <dbReference type="ARBA" id="ARBA00022801"/>
    </source>
</evidence>
<reference evidence="5" key="2">
    <citation type="submission" date="2021-02" db="EMBL/GenBank/DDBJ databases">
        <authorList>
            <person name="Kimball J.A."/>
            <person name="Haas M.W."/>
            <person name="Macchietto M."/>
            <person name="Kono T."/>
            <person name="Duquette J."/>
            <person name="Shao M."/>
        </authorList>
    </citation>
    <scope>NUCLEOTIDE SEQUENCE</scope>
    <source>
        <tissue evidence="5">Fresh leaf tissue</tissue>
    </source>
</reference>
<sequence>MSCPYTSSQNGKAERMIRSINNIMRSMLFQASLPASYWVEGLHTATYLLNRLPTKTLNFGTPFFHLYGSHPSYTHLRVFGCACYPNMTATTPHKLSPRSTLCIFLGYSSDHKGYRCLYLSSNRIIISRHVVFDEASFPRSKTPPSFTDLELLSTDHTTSAPPIGPSSHAGCDGGTPDLPPLAPRVARPSPALHLPIISPRAAPSTPAPRAAPLRLGDTRARHDPPDSTMPAPRAASFDSATPTPRALVPPLPYVYTRRPRPPTAPCSAPCPSGATAGPPLPKGAVPVAPVVNSHSMTTRGKHGFRQPSLFHASTTPSPIPNTYRSALADPNWRAAMEEEFSALMSNNTWDLVPRPLGANIVTGKWIFRHKYQADGSLDRYKARWVLRGFTQRPGVDYDETFSPVVKPATVRTVLSLALSQQWPIHQLDVKNAFLHGTLSETVY</sequence>
<dbReference type="PANTHER" id="PTHR42648:SF26">
    <property type="entry name" value="INTEGRASE CATALYTIC DOMAIN-CONTAINING PROTEIN"/>
    <property type="match status" value="1"/>
</dbReference>
<evidence type="ECO:0000259" key="4">
    <source>
        <dbReference type="PROSITE" id="PS50994"/>
    </source>
</evidence>
<evidence type="ECO:0000313" key="5">
    <source>
        <dbReference type="EMBL" id="KAG8076100.1"/>
    </source>
</evidence>
<dbReference type="InterPro" id="IPR013103">
    <property type="entry name" value="RVT_2"/>
</dbReference>
<dbReference type="PANTHER" id="PTHR42648">
    <property type="entry name" value="TRANSPOSASE, PUTATIVE-RELATED"/>
    <property type="match status" value="1"/>
</dbReference>
<dbReference type="Pfam" id="PF25597">
    <property type="entry name" value="SH3_retrovirus"/>
    <property type="match status" value="1"/>
</dbReference>
<dbReference type="InterPro" id="IPR001584">
    <property type="entry name" value="Integrase_cat-core"/>
</dbReference>
<gene>
    <name evidence="5" type="ORF">GUJ93_ZPchr0006g44468</name>
</gene>